<protein>
    <recommendedName>
        <fullName evidence="7">Enkurin domain-containing protein</fullName>
    </recommendedName>
</protein>
<dbReference type="OrthoDB" id="2123594at2759"/>
<dbReference type="PANTHER" id="PTHR21490:SF0">
    <property type="entry name" value="ENKURIN"/>
    <property type="match status" value="1"/>
</dbReference>
<dbReference type="Proteomes" id="UP000007798">
    <property type="component" value="Unassembled WGS sequence"/>
</dbReference>
<dbReference type="InParanoid" id="B4N388"/>
<organism evidence="8 9">
    <name type="scientific">Drosophila willistoni</name>
    <name type="common">Fruit fly</name>
    <dbReference type="NCBI Taxonomy" id="7260"/>
    <lineage>
        <taxon>Eukaryota</taxon>
        <taxon>Metazoa</taxon>
        <taxon>Ecdysozoa</taxon>
        <taxon>Arthropoda</taxon>
        <taxon>Hexapoda</taxon>
        <taxon>Insecta</taxon>
        <taxon>Pterygota</taxon>
        <taxon>Neoptera</taxon>
        <taxon>Endopterygota</taxon>
        <taxon>Diptera</taxon>
        <taxon>Brachycera</taxon>
        <taxon>Muscomorpha</taxon>
        <taxon>Ephydroidea</taxon>
        <taxon>Drosophilidae</taxon>
        <taxon>Drosophila</taxon>
        <taxon>Sophophora</taxon>
    </lineage>
</organism>
<evidence type="ECO:0000259" key="7">
    <source>
        <dbReference type="PROSITE" id="PS51665"/>
    </source>
</evidence>
<dbReference type="PANTHER" id="PTHR21490">
    <property type="entry name" value="ENKURIN-RELATED"/>
    <property type="match status" value="1"/>
</dbReference>
<dbReference type="InterPro" id="IPR027012">
    <property type="entry name" value="Enkurin_dom"/>
</dbReference>
<evidence type="ECO:0000313" key="9">
    <source>
        <dbReference type="Proteomes" id="UP000007798"/>
    </source>
</evidence>
<evidence type="ECO:0000256" key="5">
    <source>
        <dbReference type="ARBA" id="ARBA00023273"/>
    </source>
</evidence>
<reference evidence="8 9" key="1">
    <citation type="journal article" date="2007" name="Nature">
        <title>Evolution of genes and genomes on the Drosophila phylogeny.</title>
        <authorList>
            <consortium name="Drosophila 12 Genomes Consortium"/>
            <person name="Clark A.G."/>
            <person name="Eisen M.B."/>
            <person name="Smith D.R."/>
            <person name="Bergman C.M."/>
            <person name="Oliver B."/>
            <person name="Markow T.A."/>
            <person name="Kaufman T.C."/>
            <person name="Kellis M."/>
            <person name="Gelbart W."/>
            <person name="Iyer V.N."/>
            <person name="Pollard D.A."/>
            <person name="Sackton T.B."/>
            <person name="Larracuente A.M."/>
            <person name="Singh N.D."/>
            <person name="Abad J.P."/>
            <person name="Abt D.N."/>
            <person name="Adryan B."/>
            <person name="Aguade M."/>
            <person name="Akashi H."/>
            <person name="Anderson W.W."/>
            <person name="Aquadro C.F."/>
            <person name="Ardell D.H."/>
            <person name="Arguello R."/>
            <person name="Artieri C.G."/>
            <person name="Barbash D.A."/>
            <person name="Barker D."/>
            <person name="Barsanti P."/>
            <person name="Batterham P."/>
            <person name="Batzoglou S."/>
            <person name="Begun D."/>
            <person name="Bhutkar A."/>
            <person name="Blanco E."/>
            <person name="Bosak S.A."/>
            <person name="Bradley R.K."/>
            <person name="Brand A.D."/>
            <person name="Brent M.R."/>
            <person name="Brooks A.N."/>
            <person name="Brown R.H."/>
            <person name="Butlin R.K."/>
            <person name="Caggese C."/>
            <person name="Calvi B.R."/>
            <person name="Bernardo de Carvalho A."/>
            <person name="Caspi A."/>
            <person name="Castrezana S."/>
            <person name="Celniker S.E."/>
            <person name="Chang J.L."/>
            <person name="Chapple C."/>
            <person name="Chatterji S."/>
            <person name="Chinwalla A."/>
            <person name="Civetta A."/>
            <person name="Clifton S.W."/>
            <person name="Comeron J.M."/>
            <person name="Costello J.C."/>
            <person name="Coyne J.A."/>
            <person name="Daub J."/>
            <person name="David R.G."/>
            <person name="Delcher A.L."/>
            <person name="Delehaunty K."/>
            <person name="Do C.B."/>
            <person name="Ebling H."/>
            <person name="Edwards K."/>
            <person name="Eickbush T."/>
            <person name="Evans J.D."/>
            <person name="Filipski A."/>
            <person name="Findeiss S."/>
            <person name="Freyhult E."/>
            <person name="Fulton L."/>
            <person name="Fulton R."/>
            <person name="Garcia A.C."/>
            <person name="Gardiner A."/>
            <person name="Garfield D.A."/>
            <person name="Garvin B.E."/>
            <person name="Gibson G."/>
            <person name="Gilbert D."/>
            <person name="Gnerre S."/>
            <person name="Godfrey J."/>
            <person name="Good R."/>
            <person name="Gotea V."/>
            <person name="Gravely B."/>
            <person name="Greenberg A.J."/>
            <person name="Griffiths-Jones S."/>
            <person name="Gross S."/>
            <person name="Guigo R."/>
            <person name="Gustafson E.A."/>
            <person name="Haerty W."/>
            <person name="Hahn M.W."/>
            <person name="Halligan D.L."/>
            <person name="Halpern A.L."/>
            <person name="Halter G.M."/>
            <person name="Han M.V."/>
            <person name="Heger A."/>
            <person name="Hillier L."/>
            <person name="Hinrichs A.S."/>
            <person name="Holmes I."/>
            <person name="Hoskins R.A."/>
            <person name="Hubisz M.J."/>
            <person name="Hultmark D."/>
            <person name="Huntley M.A."/>
            <person name="Jaffe D.B."/>
            <person name="Jagadeeshan S."/>
            <person name="Jeck W.R."/>
            <person name="Johnson J."/>
            <person name="Jones C.D."/>
            <person name="Jordan W.C."/>
            <person name="Karpen G.H."/>
            <person name="Kataoka E."/>
            <person name="Keightley P.D."/>
            <person name="Kheradpour P."/>
            <person name="Kirkness E.F."/>
            <person name="Koerich L.B."/>
            <person name="Kristiansen K."/>
            <person name="Kudrna D."/>
            <person name="Kulathinal R.J."/>
            <person name="Kumar S."/>
            <person name="Kwok R."/>
            <person name="Lander E."/>
            <person name="Langley C.H."/>
            <person name="Lapoint R."/>
            <person name="Lazzaro B.P."/>
            <person name="Lee S.J."/>
            <person name="Levesque L."/>
            <person name="Li R."/>
            <person name="Lin C.F."/>
            <person name="Lin M.F."/>
            <person name="Lindblad-Toh K."/>
            <person name="Llopart A."/>
            <person name="Long M."/>
            <person name="Low L."/>
            <person name="Lozovsky E."/>
            <person name="Lu J."/>
            <person name="Luo M."/>
            <person name="Machado C.A."/>
            <person name="Makalowski W."/>
            <person name="Marzo M."/>
            <person name="Matsuda M."/>
            <person name="Matzkin L."/>
            <person name="McAllister B."/>
            <person name="McBride C.S."/>
            <person name="McKernan B."/>
            <person name="McKernan K."/>
            <person name="Mendez-Lago M."/>
            <person name="Minx P."/>
            <person name="Mollenhauer M.U."/>
            <person name="Montooth K."/>
            <person name="Mount S.M."/>
            <person name="Mu X."/>
            <person name="Myers E."/>
            <person name="Negre B."/>
            <person name="Newfeld S."/>
            <person name="Nielsen R."/>
            <person name="Noor M.A."/>
            <person name="O'Grady P."/>
            <person name="Pachter L."/>
            <person name="Papaceit M."/>
            <person name="Parisi M.J."/>
            <person name="Parisi M."/>
            <person name="Parts L."/>
            <person name="Pedersen J.S."/>
            <person name="Pesole G."/>
            <person name="Phillippy A.M."/>
            <person name="Ponting C.P."/>
            <person name="Pop M."/>
            <person name="Porcelli D."/>
            <person name="Powell J.R."/>
            <person name="Prohaska S."/>
            <person name="Pruitt K."/>
            <person name="Puig M."/>
            <person name="Quesneville H."/>
            <person name="Ram K.R."/>
            <person name="Rand D."/>
            <person name="Rasmussen M.D."/>
            <person name="Reed L.K."/>
            <person name="Reenan R."/>
            <person name="Reily A."/>
            <person name="Remington K.A."/>
            <person name="Rieger T.T."/>
            <person name="Ritchie M.G."/>
            <person name="Robin C."/>
            <person name="Rogers Y.H."/>
            <person name="Rohde C."/>
            <person name="Rozas J."/>
            <person name="Rubenfield M.J."/>
            <person name="Ruiz A."/>
            <person name="Russo S."/>
            <person name="Salzberg S.L."/>
            <person name="Sanchez-Gracia A."/>
            <person name="Saranga D.J."/>
            <person name="Sato H."/>
            <person name="Schaeffer S.W."/>
            <person name="Schatz M.C."/>
            <person name="Schlenke T."/>
            <person name="Schwartz R."/>
            <person name="Segarra C."/>
            <person name="Singh R.S."/>
            <person name="Sirot L."/>
            <person name="Sirota M."/>
            <person name="Sisneros N.B."/>
            <person name="Smith C.D."/>
            <person name="Smith T.F."/>
            <person name="Spieth J."/>
            <person name="Stage D.E."/>
            <person name="Stark A."/>
            <person name="Stephan W."/>
            <person name="Strausberg R.L."/>
            <person name="Strempel S."/>
            <person name="Sturgill D."/>
            <person name="Sutton G."/>
            <person name="Sutton G.G."/>
            <person name="Tao W."/>
            <person name="Teichmann S."/>
            <person name="Tobari Y.N."/>
            <person name="Tomimura Y."/>
            <person name="Tsolas J.M."/>
            <person name="Valente V.L."/>
            <person name="Venter E."/>
            <person name="Venter J.C."/>
            <person name="Vicario S."/>
            <person name="Vieira F.G."/>
            <person name="Vilella A.J."/>
            <person name="Villasante A."/>
            <person name="Walenz B."/>
            <person name="Wang J."/>
            <person name="Wasserman M."/>
            <person name="Watts T."/>
            <person name="Wilson D."/>
            <person name="Wilson R.K."/>
            <person name="Wing R.A."/>
            <person name="Wolfner M.F."/>
            <person name="Wong A."/>
            <person name="Wong G.K."/>
            <person name="Wu C.I."/>
            <person name="Wu G."/>
            <person name="Yamamoto D."/>
            <person name="Yang H.P."/>
            <person name="Yang S.P."/>
            <person name="Yorke J.A."/>
            <person name="Yoshida K."/>
            <person name="Zdobnov E."/>
            <person name="Zhang P."/>
            <person name="Zhang Y."/>
            <person name="Zimin A.V."/>
            <person name="Baldwin J."/>
            <person name="Abdouelleil A."/>
            <person name="Abdulkadir J."/>
            <person name="Abebe A."/>
            <person name="Abera B."/>
            <person name="Abreu J."/>
            <person name="Acer S.C."/>
            <person name="Aftuck L."/>
            <person name="Alexander A."/>
            <person name="An P."/>
            <person name="Anderson E."/>
            <person name="Anderson S."/>
            <person name="Arachi H."/>
            <person name="Azer M."/>
            <person name="Bachantsang P."/>
            <person name="Barry A."/>
            <person name="Bayul T."/>
            <person name="Berlin A."/>
            <person name="Bessette D."/>
            <person name="Bloom T."/>
            <person name="Blye J."/>
            <person name="Boguslavskiy L."/>
            <person name="Bonnet C."/>
            <person name="Boukhgalter B."/>
            <person name="Bourzgui I."/>
            <person name="Brown A."/>
            <person name="Cahill P."/>
            <person name="Channer S."/>
            <person name="Cheshatsang Y."/>
            <person name="Chuda L."/>
            <person name="Citroen M."/>
            <person name="Collymore A."/>
            <person name="Cooke P."/>
            <person name="Costello M."/>
            <person name="D'Aco K."/>
            <person name="Daza R."/>
            <person name="De Haan G."/>
            <person name="DeGray S."/>
            <person name="DeMaso C."/>
            <person name="Dhargay N."/>
            <person name="Dooley K."/>
            <person name="Dooley E."/>
            <person name="Doricent M."/>
            <person name="Dorje P."/>
            <person name="Dorjee K."/>
            <person name="Dupes A."/>
            <person name="Elong R."/>
            <person name="Falk J."/>
            <person name="Farina A."/>
            <person name="Faro S."/>
            <person name="Ferguson D."/>
            <person name="Fisher S."/>
            <person name="Foley C.D."/>
            <person name="Franke A."/>
            <person name="Friedrich D."/>
            <person name="Gadbois L."/>
            <person name="Gearin G."/>
            <person name="Gearin C.R."/>
            <person name="Giannoukos G."/>
            <person name="Goode T."/>
            <person name="Graham J."/>
            <person name="Grandbois E."/>
            <person name="Grewal S."/>
            <person name="Gyaltsen K."/>
            <person name="Hafez N."/>
            <person name="Hagos B."/>
            <person name="Hall J."/>
            <person name="Henson C."/>
            <person name="Hollinger A."/>
            <person name="Honan T."/>
            <person name="Huard M.D."/>
            <person name="Hughes L."/>
            <person name="Hurhula B."/>
            <person name="Husby M.E."/>
            <person name="Kamat A."/>
            <person name="Kanga B."/>
            <person name="Kashin S."/>
            <person name="Khazanovich D."/>
            <person name="Kisner P."/>
            <person name="Lance K."/>
            <person name="Lara M."/>
            <person name="Lee W."/>
            <person name="Lennon N."/>
            <person name="Letendre F."/>
            <person name="LeVine R."/>
            <person name="Lipovsky A."/>
            <person name="Liu X."/>
            <person name="Liu J."/>
            <person name="Liu S."/>
            <person name="Lokyitsang T."/>
            <person name="Lokyitsang Y."/>
            <person name="Lubonja R."/>
            <person name="Lui A."/>
            <person name="MacDonald P."/>
            <person name="Magnisalis V."/>
            <person name="Maru K."/>
            <person name="Matthews C."/>
            <person name="McCusker W."/>
            <person name="McDonough S."/>
            <person name="Mehta T."/>
            <person name="Meldrim J."/>
            <person name="Meneus L."/>
            <person name="Mihai O."/>
            <person name="Mihalev A."/>
            <person name="Mihova T."/>
            <person name="Mittelman R."/>
            <person name="Mlenga V."/>
            <person name="Montmayeur A."/>
            <person name="Mulrain L."/>
            <person name="Navidi A."/>
            <person name="Naylor J."/>
            <person name="Negash T."/>
            <person name="Nguyen T."/>
            <person name="Nguyen N."/>
            <person name="Nicol R."/>
            <person name="Norbu C."/>
            <person name="Norbu N."/>
            <person name="Novod N."/>
            <person name="O'Neill B."/>
            <person name="Osman S."/>
            <person name="Markiewicz E."/>
            <person name="Oyono O.L."/>
            <person name="Patti C."/>
            <person name="Phunkhang P."/>
            <person name="Pierre F."/>
            <person name="Priest M."/>
            <person name="Raghuraman S."/>
            <person name="Rege F."/>
            <person name="Reyes R."/>
            <person name="Rise C."/>
            <person name="Rogov P."/>
            <person name="Ross K."/>
            <person name="Ryan E."/>
            <person name="Settipalli S."/>
            <person name="Shea T."/>
            <person name="Sherpa N."/>
            <person name="Shi L."/>
            <person name="Shih D."/>
            <person name="Sparrow T."/>
            <person name="Spaulding J."/>
            <person name="Stalker J."/>
            <person name="Stange-Thomann N."/>
            <person name="Stavropoulos S."/>
            <person name="Stone C."/>
            <person name="Strader C."/>
            <person name="Tesfaye S."/>
            <person name="Thomson T."/>
            <person name="Thoulutsang Y."/>
            <person name="Thoulutsang D."/>
            <person name="Topham K."/>
            <person name="Topping I."/>
            <person name="Tsamla T."/>
            <person name="Vassiliev H."/>
            <person name="Vo A."/>
            <person name="Wangchuk T."/>
            <person name="Wangdi T."/>
            <person name="Weiand M."/>
            <person name="Wilkinson J."/>
            <person name="Wilson A."/>
            <person name="Yadav S."/>
            <person name="Young G."/>
            <person name="Yu Q."/>
            <person name="Zembek L."/>
            <person name="Zhong D."/>
            <person name="Zimmer A."/>
            <person name="Zwirko Z."/>
            <person name="Jaffe D.B."/>
            <person name="Alvarez P."/>
            <person name="Brockman W."/>
            <person name="Butler J."/>
            <person name="Chin C."/>
            <person name="Gnerre S."/>
            <person name="Grabherr M."/>
            <person name="Kleber M."/>
            <person name="Mauceli E."/>
            <person name="MacCallum I."/>
        </authorList>
    </citation>
    <scope>NUCLEOTIDE SEQUENCE [LARGE SCALE GENOMIC DNA]</scope>
    <source>
        <strain evidence="9">Tucson 14030-0811.24</strain>
    </source>
</reference>
<dbReference type="GO" id="GO:0005516">
    <property type="term" value="F:calmodulin binding"/>
    <property type="evidence" value="ECO:0007669"/>
    <property type="project" value="TreeGrafter"/>
</dbReference>
<evidence type="ECO:0000256" key="2">
    <source>
        <dbReference type="ARBA" id="ARBA00004245"/>
    </source>
</evidence>
<evidence type="ECO:0000256" key="3">
    <source>
        <dbReference type="ARBA" id="ARBA00022490"/>
    </source>
</evidence>
<sequence>MSLVYITHHDESIFDVEREYAAQTATKQGGKFGNASKKATRFAQNLRDRLNAEYKKQSVVMQNDGVRLLTDAKKAFHRTMGCAHIPLDPPCAFLRKNQGVKWRRENTHMCPKGPGVPSLPRPAKDDGKCKVPPNFIRRNIQCAQRTVACPPPPRYVDTPTGTRHNLVNSGLLPQFICRKDFGKVPIYISKTKKMLTQMRAICDKEEARIQELCGGHKRGQQGRASGAAGSAAALFGGPPEMPGMRIMEHAERNEILEGLRQHLSENTKQYQSMPLLIDSVAKRQRKGKLESDLRQVEQDILLIETSPIIYVSQF</sequence>
<keyword evidence="4" id="KW-0206">Cytoskeleton</keyword>
<dbReference type="GO" id="GO:0005879">
    <property type="term" value="C:axonemal microtubule"/>
    <property type="evidence" value="ECO:0007669"/>
    <property type="project" value="TreeGrafter"/>
</dbReference>
<accession>B4N388</accession>
<dbReference type="HOGENOM" id="CLU_088051_0_0_1"/>
<evidence type="ECO:0000313" key="8">
    <source>
        <dbReference type="EMBL" id="EDW78827.1"/>
    </source>
</evidence>
<proteinExistence type="predicted"/>
<dbReference type="PROSITE" id="PS51665">
    <property type="entry name" value="ENKURIN"/>
    <property type="match status" value="1"/>
</dbReference>
<dbReference type="FunCoup" id="B4N388">
    <property type="interactions" value="30"/>
</dbReference>
<gene>
    <name evidence="8" type="primary">Dwil\GK12655</name>
    <name evidence="8" type="ORF">Dwil_GK12655</name>
</gene>
<feature type="domain" description="Enkurin" evidence="7">
    <location>
        <begin position="219"/>
        <end position="311"/>
    </location>
</feature>
<dbReference type="EMBL" id="CH964062">
    <property type="protein sequence ID" value="EDW78827.1"/>
    <property type="molecule type" value="Genomic_DNA"/>
</dbReference>
<keyword evidence="9" id="KW-1185">Reference proteome</keyword>
<keyword evidence="5" id="KW-0966">Cell projection</keyword>
<dbReference type="OMA" id="EMPGMRV"/>
<evidence type="ECO:0000256" key="6">
    <source>
        <dbReference type="SAM" id="MobiDB-lite"/>
    </source>
</evidence>
<keyword evidence="3" id="KW-0963">Cytoplasm</keyword>
<dbReference type="eggNOG" id="ENOG502QT8E">
    <property type="taxonomic scope" value="Eukaryota"/>
</dbReference>
<dbReference type="KEGG" id="dwi:6645141"/>
<dbReference type="STRING" id="7260.B4N388"/>
<comment type="subcellular location">
    <subcellularLocation>
        <location evidence="1">Cell projection</location>
        <location evidence="1">Cilium</location>
    </subcellularLocation>
    <subcellularLocation>
        <location evidence="2">Cytoplasm</location>
        <location evidence="2">Cytoskeleton</location>
    </subcellularLocation>
</comment>
<dbReference type="Pfam" id="PF13864">
    <property type="entry name" value="Enkurin"/>
    <property type="match status" value="1"/>
</dbReference>
<dbReference type="GO" id="GO:0001669">
    <property type="term" value="C:acrosomal vesicle"/>
    <property type="evidence" value="ECO:0007669"/>
    <property type="project" value="TreeGrafter"/>
</dbReference>
<evidence type="ECO:0000256" key="4">
    <source>
        <dbReference type="ARBA" id="ARBA00023212"/>
    </source>
</evidence>
<dbReference type="PhylomeDB" id="B4N388"/>
<name>B4N388_DROWI</name>
<feature type="region of interest" description="Disordered" evidence="6">
    <location>
        <begin position="108"/>
        <end position="127"/>
    </location>
</feature>
<dbReference type="InterPro" id="IPR052102">
    <property type="entry name" value="Enkurin_domain-protein"/>
</dbReference>
<dbReference type="AlphaFoldDB" id="B4N388"/>
<evidence type="ECO:0000256" key="1">
    <source>
        <dbReference type="ARBA" id="ARBA00004138"/>
    </source>
</evidence>